<dbReference type="AlphaFoldDB" id="A0A2U0S9J3"/>
<feature type="domain" description="TPM" evidence="5">
    <location>
        <begin position="33"/>
        <end position="156"/>
    </location>
</feature>
<dbReference type="Pfam" id="PF04536">
    <property type="entry name" value="TPM_phosphatase"/>
    <property type="match status" value="1"/>
</dbReference>
<dbReference type="Gene3D" id="3.10.310.50">
    <property type="match status" value="1"/>
</dbReference>
<keyword evidence="1" id="KW-0175">Coiled coil</keyword>
<evidence type="ECO:0000256" key="1">
    <source>
        <dbReference type="SAM" id="Coils"/>
    </source>
</evidence>
<dbReference type="RefSeq" id="WP_116467497.1">
    <property type="nucleotide sequence ID" value="NZ_QENQ01000001.1"/>
</dbReference>
<accession>A0A2U0S9J3</accession>
<name>A0A2U0S9J3_9SPHN</name>
<dbReference type="OrthoDB" id="9810918at2"/>
<sequence length="295" mass="30932">MRVLRFLVLLVALLAGATSALADPTFPKLTGRVVDDAHLLSPEQVAQLTQLSRDIQQASSRQFYIATIPDLQGYDIADYGYQLGRTWGLGQKGADNGIILIVAPSERRVTIQVGYGLEPIMTDALSSQIINGIIVPRFKAGDMAGGIVAGAQAIAEQMKQPLEAAEQKAKAAQDAATKSSARKRHGGGLPIGLLFWFIILVVVLVPMLARFGGRRRPGPWDGDAYRDRDSGVLPIVLWTIANEIGREASRRNDGWGGGGGWSGGDDGSWGDGGGGGDDFSGGGGSFGGGGASGSW</sequence>
<feature type="transmembrane region" description="Helical" evidence="3">
    <location>
        <begin position="187"/>
        <end position="209"/>
    </location>
</feature>
<evidence type="ECO:0000256" key="3">
    <source>
        <dbReference type="SAM" id="Phobius"/>
    </source>
</evidence>
<keyword evidence="4" id="KW-0732">Signal</keyword>
<evidence type="ECO:0000313" key="7">
    <source>
        <dbReference type="Proteomes" id="UP000245890"/>
    </source>
</evidence>
<dbReference type="EMBL" id="QENQ01000001">
    <property type="protein sequence ID" value="PVX28042.1"/>
    <property type="molecule type" value="Genomic_DNA"/>
</dbReference>
<dbReference type="InterPro" id="IPR007621">
    <property type="entry name" value="TPM_dom"/>
</dbReference>
<keyword evidence="3" id="KW-1133">Transmembrane helix</keyword>
<dbReference type="PANTHER" id="PTHR30373:SF2">
    <property type="entry name" value="UPF0603 PROTEIN YGCG"/>
    <property type="match status" value="1"/>
</dbReference>
<evidence type="ECO:0000259" key="5">
    <source>
        <dbReference type="Pfam" id="PF04536"/>
    </source>
</evidence>
<feature type="region of interest" description="Disordered" evidence="2">
    <location>
        <begin position="249"/>
        <end position="295"/>
    </location>
</feature>
<evidence type="ECO:0000256" key="4">
    <source>
        <dbReference type="SAM" id="SignalP"/>
    </source>
</evidence>
<feature type="chain" id="PRO_5015556685" evidence="4">
    <location>
        <begin position="23"/>
        <end position="295"/>
    </location>
</feature>
<dbReference type="Proteomes" id="UP000245890">
    <property type="component" value="Unassembled WGS sequence"/>
</dbReference>
<feature type="compositionally biased region" description="Gly residues" evidence="2">
    <location>
        <begin position="254"/>
        <end position="295"/>
    </location>
</feature>
<feature type="signal peptide" evidence="4">
    <location>
        <begin position="1"/>
        <end position="22"/>
    </location>
</feature>
<comment type="caution">
    <text evidence="6">The sequence shown here is derived from an EMBL/GenBank/DDBJ whole genome shotgun (WGS) entry which is preliminary data.</text>
</comment>
<protein>
    <submittedName>
        <fullName evidence="6">Methanol dehydrogenase</fullName>
    </submittedName>
</protein>
<reference evidence="6 7" key="1">
    <citation type="submission" date="2018-05" db="EMBL/GenBank/DDBJ databases">
        <title>Description of Sphingomonas pokkalii sp nov, isolated from the rhizosphere of saline tolerant pokkali rice and its draft genome analysis.</title>
        <authorList>
            <person name="Menon R."/>
            <person name="Kumari S."/>
            <person name="Rameshkumar N."/>
        </authorList>
    </citation>
    <scope>NUCLEOTIDE SEQUENCE [LARGE SCALE GENOMIC DNA]</scope>
    <source>
        <strain evidence="6 7">L3B27</strain>
    </source>
</reference>
<evidence type="ECO:0000256" key="2">
    <source>
        <dbReference type="SAM" id="MobiDB-lite"/>
    </source>
</evidence>
<organism evidence="6 7">
    <name type="scientific">Sphingomonas pokkalii</name>
    <dbReference type="NCBI Taxonomy" id="2175090"/>
    <lineage>
        <taxon>Bacteria</taxon>
        <taxon>Pseudomonadati</taxon>
        <taxon>Pseudomonadota</taxon>
        <taxon>Alphaproteobacteria</taxon>
        <taxon>Sphingomonadales</taxon>
        <taxon>Sphingomonadaceae</taxon>
        <taxon>Sphingomonas</taxon>
    </lineage>
</organism>
<proteinExistence type="predicted"/>
<keyword evidence="3" id="KW-0812">Transmembrane</keyword>
<keyword evidence="3" id="KW-0472">Membrane</keyword>
<feature type="coiled-coil region" evidence="1">
    <location>
        <begin position="155"/>
        <end position="182"/>
    </location>
</feature>
<dbReference type="PANTHER" id="PTHR30373">
    <property type="entry name" value="UPF0603 PROTEIN YGCG"/>
    <property type="match status" value="1"/>
</dbReference>
<gene>
    <name evidence="6" type="ORF">DD559_00670</name>
</gene>
<evidence type="ECO:0000313" key="6">
    <source>
        <dbReference type="EMBL" id="PVX28042.1"/>
    </source>
</evidence>
<keyword evidence="7" id="KW-1185">Reference proteome</keyword>